<organism evidence="1 2">
    <name type="scientific">Sagittula stellata (strain ATCC 700073 / DSM 11524 / E-37)</name>
    <dbReference type="NCBI Taxonomy" id="388399"/>
    <lineage>
        <taxon>Bacteria</taxon>
        <taxon>Pseudomonadati</taxon>
        <taxon>Pseudomonadota</taxon>
        <taxon>Alphaproteobacteria</taxon>
        <taxon>Rhodobacterales</taxon>
        <taxon>Roseobacteraceae</taxon>
        <taxon>Sagittula</taxon>
    </lineage>
</organism>
<evidence type="ECO:0000313" key="2">
    <source>
        <dbReference type="Proteomes" id="UP000005713"/>
    </source>
</evidence>
<dbReference type="EMBL" id="AAYA01000003">
    <property type="protein sequence ID" value="EBA09382.1"/>
    <property type="molecule type" value="Genomic_DNA"/>
</dbReference>
<dbReference type="AlphaFoldDB" id="A3K0R7"/>
<proteinExistence type="predicted"/>
<gene>
    <name evidence="1" type="ORF">SSE37_24109</name>
</gene>
<accession>A3K0R7</accession>
<reference evidence="1 2" key="1">
    <citation type="submission" date="2006-06" db="EMBL/GenBank/DDBJ databases">
        <authorList>
            <person name="Moran M.A."/>
            <person name="Ferriera S."/>
            <person name="Johnson J."/>
            <person name="Kravitz S."/>
            <person name="Beeson K."/>
            <person name="Sutton G."/>
            <person name="Rogers Y.-H."/>
            <person name="Friedman R."/>
            <person name="Frazier M."/>
            <person name="Venter J.C."/>
        </authorList>
    </citation>
    <scope>NUCLEOTIDE SEQUENCE [LARGE SCALE GENOMIC DNA]</scope>
    <source>
        <strain evidence="1 2">E-37</strain>
    </source>
</reference>
<name>A3K0R7_SAGS3</name>
<dbReference type="Proteomes" id="UP000005713">
    <property type="component" value="Unassembled WGS sequence"/>
</dbReference>
<evidence type="ECO:0000313" key="1">
    <source>
        <dbReference type="EMBL" id="EBA09382.1"/>
    </source>
</evidence>
<sequence length="61" mass="6888">MFIAHVAGCVTRRWRRIACEAGQSWTRLRDRLAQAPADRVGMTMIRKAKRAADALSARFVS</sequence>
<keyword evidence="2" id="KW-1185">Reference proteome</keyword>
<comment type="caution">
    <text evidence="1">The sequence shown here is derived from an EMBL/GenBank/DDBJ whole genome shotgun (WGS) entry which is preliminary data.</text>
</comment>
<protein>
    <submittedName>
        <fullName evidence="1">Uncharacterized protein</fullName>
    </submittedName>
</protein>